<reference evidence="1" key="1">
    <citation type="submission" date="2018-05" db="EMBL/GenBank/DDBJ databases">
        <authorList>
            <person name="Lanie J.A."/>
            <person name="Ng W.-L."/>
            <person name="Kazmierczak K.M."/>
            <person name="Andrzejewski T.M."/>
            <person name="Davidsen T.M."/>
            <person name="Wayne K.J."/>
            <person name="Tettelin H."/>
            <person name="Glass J.I."/>
            <person name="Rusch D."/>
            <person name="Podicherti R."/>
            <person name="Tsui H.-C.T."/>
            <person name="Winkler M.E."/>
        </authorList>
    </citation>
    <scope>NUCLEOTIDE SEQUENCE</scope>
</reference>
<dbReference type="EMBL" id="UINC01004899">
    <property type="protein sequence ID" value="SVA17659.1"/>
    <property type="molecule type" value="Genomic_DNA"/>
</dbReference>
<organism evidence="1">
    <name type="scientific">marine metagenome</name>
    <dbReference type="NCBI Taxonomy" id="408172"/>
    <lineage>
        <taxon>unclassified sequences</taxon>
        <taxon>metagenomes</taxon>
        <taxon>ecological metagenomes</taxon>
    </lineage>
</organism>
<name>A0A381TPA3_9ZZZZ</name>
<dbReference type="AlphaFoldDB" id="A0A381TPA3"/>
<evidence type="ECO:0000313" key="1">
    <source>
        <dbReference type="EMBL" id="SVA17659.1"/>
    </source>
</evidence>
<protein>
    <recommendedName>
        <fullName evidence="2">Alcohol dehydrogenase-like C-terminal domain-containing protein</fullName>
    </recommendedName>
</protein>
<gene>
    <name evidence="1" type="ORF">METZ01_LOCUS70513</name>
</gene>
<sequence>VAKFVIEQNSPMETLVTHTFGLDHAQTAYDLFVSGETGKVILTM</sequence>
<feature type="non-terminal residue" evidence="1">
    <location>
        <position position="1"/>
    </location>
</feature>
<evidence type="ECO:0008006" key="2">
    <source>
        <dbReference type="Google" id="ProtNLM"/>
    </source>
</evidence>
<proteinExistence type="predicted"/>
<accession>A0A381TPA3</accession>